<dbReference type="Proteomes" id="UP000886998">
    <property type="component" value="Unassembled WGS sequence"/>
</dbReference>
<dbReference type="Gene3D" id="3.30.420.10">
    <property type="entry name" value="Ribonuclease H-like superfamily/Ribonuclease H"/>
    <property type="match status" value="1"/>
</dbReference>
<dbReference type="AlphaFoldDB" id="A0A8X6WTL2"/>
<evidence type="ECO:0000313" key="2">
    <source>
        <dbReference type="Proteomes" id="UP000886998"/>
    </source>
</evidence>
<accession>A0A8X6WTL2</accession>
<reference evidence="1" key="1">
    <citation type="submission" date="2020-08" db="EMBL/GenBank/DDBJ databases">
        <title>Multicomponent nature underlies the extraordinary mechanical properties of spider dragline silk.</title>
        <authorList>
            <person name="Kono N."/>
            <person name="Nakamura H."/>
            <person name="Mori M."/>
            <person name="Yoshida Y."/>
            <person name="Ohtoshi R."/>
            <person name="Malay A.D."/>
            <person name="Moran D.A.P."/>
            <person name="Tomita M."/>
            <person name="Numata K."/>
            <person name="Arakawa K."/>
        </authorList>
    </citation>
    <scope>NUCLEOTIDE SEQUENCE</scope>
</reference>
<keyword evidence="2" id="KW-1185">Reference proteome</keyword>
<dbReference type="GO" id="GO:0003676">
    <property type="term" value="F:nucleic acid binding"/>
    <property type="evidence" value="ECO:0007669"/>
    <property type="project" value="InterPro"/>
</dbReference>
<organism evidence="1 2">
    <name type="scientific">Trichonephila inaurata madagascariensis</name>
    <dbReference type="NCBI Taxonomy" id="2747483"/>
    <lineage>
        <taxon>Eukaryota</taxon>
        <taxon>Metazoa</taxon>
        <taxon>Ecdysozoa</taxon>
        <taxon>Arthropoda</taxon>
        <taxon>Chelicerata</taxon>
        <taxon>Arachnida</taxon>
        <taxon>Araneae</taxon>
        <taxon>Araneomorphae</taxon>
        <taxon>Entelegynae</taxon>
        <taxon>Araneoidea</taxon>
        <taxon>Nephilidae</taxon>
        <taxon>Trichonephila</taxon>
        <taxon>Trichonephila inaurata</taxon>
    </lineage>
</organism>
<gene>
    <name evidence="1" type="ORF">TNIN_109841</name>
</gene>
<dbReference type="EMBL" id="BMAV01001442">
    <property type="protein sequence ID" value="GFY39566.1"/>
    <property type="molecule type" value="Genomic_DNA"/>
</dbReference>
<sequence length="79" mass="9060">MLRYMCPNERSARNIKDKAKSKQRLMMIDYLSKYVELKPLNSTTAQSVMQSIYATQVIPEDLVSNGGSPFNSNSMMNFF</sequence>
<dbReference type="OrthoDB" id="10048726at2759"/>
<protein>
    <submittedName>
        <fullName evidence="1">Uncharacterized protein</fullName>
    </submittedName>
</protein>
<proteinExistence type="predicted"/>
<comment type="caution">
    <text evidence="1">The sequence shown here is derived from an EMBL/GenBank/DDBJ whole genome shotgun (WGS) entry which is preliminary data.</text>
</comment>
<name>A0A8X6WTL2_9ARAC</name>
<evidence type="ECO:0000313" key="1">
    <source>
        <dbReference type="EMBL" id="GFY39566.1"/>
    </source>
</evidence>
<dbReference type="InterPro" id="IPR036397">
    <property type="entry name" value="RNaseH_sf"/>
</dbReference>